<reference evidence="1 2" key="1">
    <citation type="submission" date="2017-06" db="EMBL/GenBank/DDBJ databases">
        <title>Genome sequencing of cyanobaciteial culture collection at National Institute for Environmental Studies (NIES).</title>
        <authorList>
            <person name="Hirose Y."/>
            <person name="Shimura Y."/>
            <person name="Fujisawa T."/>
            <person name="Nakamura Y."/>
            <person name="Kawachi M."/>
        </authorList>
    </citation>
    <scope>NUCLEOTIDE SEQUENCE [LARGE SCALE GENOMIC DNA]</scope>
    <source>
        <strain evidence="1 2">NIES-21</strain>
        <plasmid evidence="2">Plasmid1 dna</plasmid>
    </source>
</reference>
<accession>A0A1Z4GQW0</accession>
<dbReference type="Proteomes" id="UP000218287">
    <property type="component" value="Plasmid Plasmid1 dna"/>
</dbReference>
<geneLocation type="plasmid" evidence="2">
    <name>Plasmid1 dna</name>
</geneLocation>
<dbReference type="AlphaFoldDB" id="A0A1Z4GQW0"/>
<organism evidence="1 2">
    <name type="scientific">Anabaenopsis circularis NIES-21</name>
    <dbReference type="NCBI Taxonomy" id="1085406"/>
    <lineage>
        <taxon>Bacteria</taxon>
        <taxon>Bacillati</taxon>
        <taxon>Cyanobacteriota</taxon>
        <taxon>Cyanophyceae</taxon>
        <taxon>Nostocales</taxon>
        <taxon>Nodulariaceae</taxon>
        <taxon>Anabaenopsis</taxon>
    </lineage>
</organism>
<name>A0A1Z4GQW0_9CYAN</name>
<dbReference type="OrthoDB" id="489880at2"/>
<keyword evidence="2" id="KW-1185">Reference proteome</keyword>
<protein>
    <submittedName>
        <fullName evidence="1">Uncharacterized protein</fullName>
    </submittedName>
</protein>
<keyword evidence="1" id="KW-0614">Plasmid</keyword>
<gene>
    <name evidence="1" type="ORF">NIES21_57490</name>
</gene>
<evidence type="ECO:0000313" key="1">
    <source>
        <dbReference type="EMBL" id="BAY19879.1"/>
    </source>
</evidence>
<proteinExistence type="predicted"/>
<evidence type="ECO:0000313" key="2">
    <source>
        <dbReference type="Proteomes" id="UP000218287"/>
    </source>
</evidence>
<sequence length="283" mass="31639">MAVRFLENKGSGNILEISKARLLELTPNVYPLTWEAILSGKGGSVAILGAGFAEREVFFGFEGVDLTRYQLPTIDCYDVATNPPEKFLALRSQYPNLQLNYFCDRNLAELELTKLYAPNSLRLVSVHGVLDYLQPHTVTRTLLDIVKVQPEAISIRLFLIGNPWSRNFASIEQLAMELNSIEMAISGLVKSIDFDILCRTGIVQLNISDKDKIEHNLLPSYGASHIMPDKLVSYLISQGYQLVAADVYSLSNQDLQGDGSKNHSSNKNVFLDNPHGMLLFFKR</sequence>
<dbReference type="EMBL" id="AP018175">
    <property type="protein sequence ID" value="BAY19879.1"/>
    <property type="molecule type" value="Genomic_DNA"/>
</dbReference>